<dbReference type="EMBL" id="CABM01000027">
    <property type="protein sequence ID" value="CBH96575.1"/>
    <property type="molecule type" value="Genomic_DNA"/>
</dbReference>
<evidence type="ECO:0000259" key="1">
    <source>
        <dbReference type="Pfam" id="PF25876"/>
    </source>
</evidence>
<dbReference type="Pfam" id="PF25876">
    <property type="entry name" value="HH_MFP_RND"/>
    <property type="match status" value="1"/>
</dbReference>
<dbReference type="NCBIfam" id="TIGR01730">
    <property type="entry name" value="RND_mfp"/>
    <property type="match status" value="1"/>
</dbReference>
<dbReference type="InterPro" id="IPR058637">
    <property type="entry name" value="YknX-like_C"/>
</dbReference>
<dbReference type="InterPro" id="IPR058625">
    <property type="entry name" value="MdtA-like_BSH"/>
</dbReference>
<dbReference type="PANTHER" id="PTHR30469:SF38">
    <property type="entry name" value="HLYD FAMILY SECRETION PROTEIN"/>
    <property type="match status" value="1"/>
</dbReference>
<dbReference type="SUPFAM" id="SSF111369">
    <property type="entry name" value="HlyD-like secretion proteins"/>
    <property type="match status" value="1"/>
</dbReference>
<dbReference type="Pfam" id="PF25989">
    <property type="entry name" value="YknX_C"/>
    <property type="match status" value="1"/>
</dbReference>
<feature type="domain" description="Multidrug resistance protein MdtA-like barrel-sandwich hybrid" evidence="2">
    <location>
        <begin position="73"/>
        <end position="209"/>
    </location>
</feature>
<dbReference type="Pfam" id="PF25917">
    <property type="entry name" value="BSH_RND"/>
    <property type="match status" value="1"/>
</dbReference>
<protein>
    <submittedName>
        <fullName evidence="4">Putative Secretion protein HlyD</fullName>
    </submittedName>
</protein>
<evidence type="ECO:0000259" key="2">
    <source>
        <dbReference type="Pfam" id="PF25917"/>
    </source>
</evidence>
<feature type="domain" description="Multidrug resistance protein MdtA-like alpha-helical hairpin" evidence="1">
    <location>
        <begin position="114"/>
        <end position="183"/>
    </location>
</feature>
<dbReference type="InterPro" id="IPR058624">
    <property type="entry name" value="MdtA-like_HH"/>
</dbReference>
<dbReference type="PANTHER" id="PTHR30469">
    <property type="entry name" value="MULTIDRUG RESISTANCE PROTEIN MDTA"/>
    <property type="match status" value="1"/>
</dbReference>
<dbReference type="Gene3D" id="2.40.420.20">
    <property type="match status" value="1"/>
</dbReference>
<dbReference type="Gene3D" id="2.40.30.170">
    <property type="match status" value="1"/>
</dbReference>
<accession>E6PNS3</accession>
<dbReference type="Gene3D" id="1.10.287.470">
    <property type="entry name" value="Helix hairpin bin"/>
    <property type="match status" value="1"/>
</dbReference>
<evidence type="ECO:0000313" key="4">
    <source>
        <dbReference type="EMBL" id="CBH96575.1"/>
    </source>
</evidence>
<dbReference type="GO" id="GO:1990281">
    <property type="term" value="C:efflux pump complex"/>
    <property type="evidence" value="ECO:0007669"/>
    <property type="project" value="TreeGrafter"/>
</dbReference>
<evidence type="ECO:0000259" key="3">
    <source>
        <dbReference type="Pfam" id="PF25989"/>
    </source>
</evidence>
<dbReference type="Gene3D" id="2.40.50.100">
    <property type="match status" value="1"/>
</dbReference>
<reference evidence="4" key="1">
    <citation type="submission" date="2009-10" db="EMBL/GenBank/DDBJ databases">
        <title>Diversity of trophic interactions inside an arsenic-rich microbial ecosystem.</title>
        <authorList>
            <person name="Bertin P.N."/>
            <person name="Heinrich-Salmeron A."/>
            <person name="Pelletier E."/>
            <person name="Goulhen-Chollet F."/>
            <person name="Arsene-Ploetze F."/>
            <person name="Gallien S."/>
            <person name="Calteau A."/>
            <person name="Vallenet D."/>
            <person name="Casiot C."/>
            <person name="Chane-Woon-Ming B."/>
            <person name="Giloteaux L."/>
            <person name="Barakat M."/>
            <person name="Bonnefoy V."/>
            <person name="Bruneel O."/>
            <person name="Chandler M."/>
            <person name="Cleiss J."/>
            <person name="Duran R."/>
            <person name="Elbaz-Poulichet F."/>
            <person name="Fonknechten N."/>
            <person name="Lauga B."/>
            <person name="Mornico D."/>
            <person name="Ortet P."/>
            <person name="Schaeffer C."/>
            <person name="Siguier P."/>
            <person name="Alexander Thil Smith A."/>
            <person name="Van Dorsselaer A."/>
            <person name="Weissenbach J."/>
            <person name="Medigue C."/>
            <person name="Le Paslier D."/>
        </authorList>
    </citation>
    <scope>NUCLEOTIDE SEQUENCE</scope>
</reference>
<comment type="caution">
    <text evidence="4">The sequence shown here is derived from an EMBL/GenBank/DDBJ whole genome shotgun (WGS) entry which is preliminary data.</text>
</comment>
<dbReference type="GO" id="GO:0015562">
    <property type="term" value="F:efflux transmembrane transporter activity"/>
    <property type="evidence" value="ECO:0007669"/>
    <property type="project" value="TreeGrafter"/>
</dbReference>
<gene>
    <name evidence="4" type="ORF">CARN2_1434</name>
</gene>
<proteinExistence type="predicted"/>
<feature type="domain" description="YknX-like C-terminal permuted SH3-like" evidence="3">
    <location>
        <begin position="296"/>
        <end position="362"/>
    </location>
</feature>
<organism evidence="4">
    <name type="scientific">mine drainage metagenome</name>
    <dbReference type="NCBI Taxonomy" id="410659"/>
    <lineage>
        <taxon>unclassified sequences</taxon>
        <taxon>metagenomes</taxon>
        <taxon>ecological metagenomes</taxon>
    </lineage>
</organism>
<sequence>MLHAPSRFLPGLSLKRTPLALLLAAALLSGCGRPDETASTAAAPRLVAAQTLKLASSNLQHLTLLSGTVVSSNQVQVASRLMGYIRTLTVKEGQTVKAGELLFQVDPTDIEGQVAQARAGLAQAQANFANAKGDDERFGNLYKDQAIPKQQWDQIQLRYQVAQQQVAAAQAGLNTALAQMRYASVTSPIAGVVVQKMANQGDLAAPGRPVLVIEGQGKLQVQTQVPGEVYGKIRIGDTVQMFANGKTLQGIIAQAVPVADPMSHTHTVKIDLPANAGLDSGSFVRVGFPVGSSPQLRVPQAAVVDRAGMTGVFVVDRDGIAHFRLVRLGAQTGDEVEIQAGLSADDTIVTSNLGAVENGVKIGGGNRG</sequence>
<dbReference type="PROSITE" id="PS51257">
    <property type="entry name" value="PROKAR_LIPOPROTEIN"/>
    <property type="match status" value="1"/>
</dbReference>
<dbReference type="InterPro" id="IPR006143">
    <property type="entry name" value="RND_pump_MFP"/>
</dbReference>
<dbReference type="AlphaFoldDB" id="E6PNS3"/>
<name>E6PNS3_9ZZZZ</name>